<reference evidence="1 2" key="1">
    <citation type="submission" date="2024-02" db="EMBL/GenBank/DDBJ databases">
        <authorList>
            <person name="Daric V."/>
            <person name="Darras S."/>
        </authorList>
    </citation>
    <scope>NUCLEOTIDE SEQUENCE [LARGE SCALE GENOMIC DNA]</scope>
</reference>
<proteinExistence type="predicted"/>
<organism evidence="1 2">
    <name type="scientific">Clavelina lepadiformis</name>
    <name type="common">Light-bulb sea squirt</name>
    <name type="synonym">Ascidia lepadiformis</name>
    <dbReference type="NCBI Taxonomy" id="159417"/>
    <lineage>
        <taxon>Eukaryota</taxon>
        <taxon>Metazoa</taxon>
        <taxon>Chordata</taxon>
        <taxon>Tunicata</taxon>
        <taxon>Ascidiacea</taxon>
        <taxon>Aplousobranchia</taxon>
        <taxon>Clavelinidae</taxon>
        <taxon>Clavelina</taxon>
    </lineage>
</organism>
<comment type="caution">
    <text evidence="1">The sequence shown here is derived from an EMBL/GenBank/DDBJ whole genome shotgun (WGS) entry which is preliminary data.</text>
</comment>
<evidence type="ECO:0000313" key="2">
    <source>
        <dbReference type="Proteomes" id="UP001642483"/>
    </source>
</evidence>
<keyword evidence="2" id="KW-1185">Reference proteome</keyword>
<dbReference type="EMBL" id="CAWYQH010000114">
    <property type="protein sequence ID" value="CAK8690140.1"/>
    <property type="molecule type" value="Genomic_DNA"/>
</dbReference>
<protein>
    <submittedName>
        <fullName evidence="1">Uncharacterized protein</fullName>
    </submittedName>
</protein>
<dbReference type="Proteomes" id="UP001642483">
    <property type="component" value="Unassembled WGS sequence"/>
</dbReference>
<evidence type="ECO:0000313" key="1">
    <source>
        <dbReference type="EMBL" id="CAK8690140.1"/>
    </source>
</evidence>
<name>A0ABP0GED8_CLALP</name>
<gene>
    <name evidence="1" type="ORF">CVLEPA_LOCUS22775</name>
</gene>
<sequence length="88" mass="10145">MNGQDITLTLTCEDGCEIDSSGLKISSREMFCENPSISRKFTCIKLHDSKDLNNFVCIIKSPNFKKKMKEFRFPLPPDNAQGTFWFPY</sequence>
<accession>A0ABP0GED8</accession>